<dbReference type="Proteomes" id="UP000472265">
    <property type="component" value="Chromosome 16"/>
</dbReference>
<comment type="catalytic activity">
    <reaction evidence="22">
        <text>tauronorcholate(out) + 2 Na(+)(out) = tauronorcholate(in) + 2 Na(+)(in)</text>
        <dbReference type="Rhea" id="RHEA:71915"/>
        <dbReference type="ChEBI" id="CHEBI:29101"/>
        <dbReference type="ChEBI" id="CHEBI:191405"/>
    </reaction>
</comment>
<evidence type="ECO:0000256" key="20">
    <source>
        <dbReference type="ARBA" id="ARBA00048327"/>
    </source>
</evidence>
<comment type="catalytic activity">
    <reaction evidence="15">
        <text>cholate(out) + 2 Na(+)(out) = cholate(in) + 2 Na(+)(in)</text>
        <dbReference type="Rhea" id="RHEA:71911"/>
        <dbReference type="ChEBI" id="CHEBI:29101"/>
        <dbReference type="ChEBI" id="CHEBI:29747"/>
    </reaction>
</comment>
<evidence type="ECO:0000256" key="5">
    <source>
        <dbReference type="ARBA" id="ARBA00022692"/>
    </source>
</evidence>
<comment type="catalytic activity">
    <reaction evidence="17">
        <text>tauroursodeoxycholate(out) + 2 Na(+)(out) = tauroursodeoxycholate(in) + 2 Na(+)(in)</text>
        <dbReference type="Rhea" id="RHEA:71927"/>
        <dbReference type="ChEBI" id="CHEBI:29101"/>
        <dbReference type="ChEBI" id="CHEBI:132028"/>
    </reaction>
</comment>
<sequence>MQVKVEANCMVNTQFVATMNVTVVYKGSADIYNVSGNGSMGIMNIPANLNRTLDVLSVVTLFITMISLGCSMEISKIKAHLLKPKGVAIALLAQFIIMPLTAFSLAKILQLETIEAAALLICGCCPGGTLSNIFSLAIKGDMNLSIVMTTCSCMVGLGMMPLLLFILSHGFPGLENAVPYKGIIAALVLTLVPCGVGILINHHKPKYSQIVKKAGIGILIISGVTISALSYIAVKDLLWMIVKPGILSASALMPLTGFTLGYLLSTVCRLSPQCSRTVSMETGCQNIQLCLVILKVAFPPQVIGPMFLFPLIYITLQCTEALLLALCFRCCQTFKPPAEGKCHSCLCFQRGRLGRGVEGSDEHVHAFSEWVLNLGQTMSNITPFLRRCKRGL</sequence>
<dbReference type="GeneTree" id="ENSGT00950000182808"/>
<feature type="transmembrane region" description="Helical" evidence="32">
    <location>
        <begin position="289"/>
        <end position="313"/>
    </location>
</feature>
<keyword evidence="5 32" id="KW-0812">Transmembrane</keyword>
<evidence type="ECO:0000256" key="27">
    <source>
        <dbReference type="ARBA" id="ARBA00073206"/>
    </source>
</evidence>
<evidence type="ECO:0000256" key="26">
    <source>
        <dbReference type="ARBA" id="ARBA00056510"/>
    </source>
</evidence>
<dbReference type="PANTHER" id="PTHR10361:SF40">
    <property type="entry name" value="HEPATIC SODIUM_BILE ACID COTRANSPORTER"/>
    <property type="match status" value="1"/>
</dbReference>
<organism evidence="33 34">
    <name type="scientific">Sparus aurata</name>
    <name type="common">Gilthead sea bream</name>
    <dbReference type="NCBI Taxonomy" id="8175"/>
    <lineage>
        <taxon>Eukaryota</taxon>
        <taxon>Metazoa</taxon>
        <taxon>Chordata</taxon>
        <taxon>Craniata</taxon>
        <taxon>Vertebrata</taxon>
        <taxon>Euteleostomi</taxon>
        <taxon>Actinopterygii</taxon>
        <taxon>Neopterygii</taxon>
        <taxon>Teleostei</taxon>
        <taxon>Neoteleostei</taxon>
        <taxon>Acanthomorphata</taxon>
        <taxon>Eupercaria</taxon>
        <taxon>Spariformes</taxon>
        <taxon>Sparidae</taxon>
        <taxon>Sparus</taxon>
    </lineage>
</organism>
<dbReference type="OMA" id="CTMEIFK"/>
<evidence type="ECO:0000256" key="22">
    <source>
        <dbReference type="ARBA" id="ARBA00049276"/>
    </source>
</evidence>
<accession>A0A671WHP5</accession>
<name>A0A671WHP5_SPAAU</name>
<evidence type="ECO:0000256" key="28">
    <source>
        <dbReference type="ARBA" id="ARBA00075177"/>
    </source>
</evidence>
<evidence type="ECO:0000256" key="14">
    <source>
        <dbReference type="ARBA" id="ARBA00034215"/>
    </source>
</evidence>
<keyword evidence="11 32" id="KW-0472">Membrane</keyword>
<evidence type="ECO:0000256" key="3">
    <source>
        <dbReference type="ARBA" id="ARBA00022448"/>
    </source>
</evidence>
<evidence type="ECO:0000313" key="34">
    <source>
        <dbReference type="Proteomes" id="UP000472265"/>
    </source>
</evidence>
<evidence type="ECO:0000256" key="23">
    <source>
        <dbReference type="ARBA" id="ARBA00051799"/>
    </source>
</evidence>
<dbReference type="InParanoid" id="A0A671WHP5"/>
<evidence type="ECO:0000256" key="17">
    <source>
        <dbReference type="ARBA" id="ARBA00047596"/>
    </source>
</evidence>
<evidence type="ECO:0000256" key="25">
    <source>
        <dbReference type="ARBA" id="ARBA00052405"/>
    </source>
</evidence>
<reference evidence="33" key="1">
    <citation type="submission" date="2021-04" db="EMBL/GenBank/DDBJ databases">
        <authorList>
            <consortium name="Wellcome Sanger Institute Data Sharing"/>
        </authorList>
    </citation>
    <scope>NUCLEOTIDE SEQUENCE [LARGE SCALE GENOMIC DNA]</scope>
</reference>
<comment type="catalytic activity">
    <reaction evidence="23">
        <text>taurohyocholate(out) + 2 Na(+)(out) = taurohyocholate(in) + 2 Na(+)(in)</text>
        <dbReference type="Rhea" id="RHEA:72171"/>
        <dbReference type="ChEBI" id="CHEBI:29101"/>
        <dbReference type="ChEBI" id="CHEBI:58874"/>
    </reaction>
</comment>
<dbReference type="GO" id="GO:0008508">
    <property type="term" value="F:bile acid:sodium symporter activity"/>
    <property type="evidence" value="ECO:0007669"/>
    <property type="project" value="TreeGrafter"/>
</dbReference>
<keyword evidence="7 32" id="KW-1133">Transmembrane helix</keyword>
<dbReference type="Ensembl" id="ENSSAUT00010039533.1">
    <property type="protein sequence ID" value="ENSSAUP00010037527.1"/>
    <property type="gene ID" value="ENSSAUG00010015860.1"/>
</dbReference>
<comment type="catalytic activity">
    <reaction evidence="24">
        <text>taurohyodeoxycholate(out) + 2 Na(+)(out) = taurohyodeoxycholate(in) + 2 Na(+)(in)</text>
        <dbReference type="Rhea" id="RHEA:72167"/>
        <dbReference type="ChEBI" id="CHEBI:29101"/>
        <dbReference type="ChEBI" id="CHEBI:191407"/>
    </reaction>
</comment>
<evidence type="ECO:0000256" key="19">
    <source>
        <dbReference type="ARBA" id="ARBA00048013"/>
    </source>
</evidence>
<evidence type="ECO:0000256" key="1">
    <source>
        <dbReference type="ARBA" id="ARBA00004651"/>
    </source>
</evidence>
<keyword evidence="13" id="KW-0739">Sodium transport</keyword>
<evidence type="ECO:0000256" key="4">
    <source>
        <dbReference type="ARBA" id="ARBA00022475"/>
    </source>
</evidence>
<evidence type="ECO:0000256" key="24">
    <source>
        <dbReference type="ARBA" id="ARBA00052374"/>
    </source>
</evidence>
<dbReference type="Pfam" id="PF01758">
    <property type="entry name" value="SBF"/>
    <property type="match status" value="1"/>
</dbReference>
<protein>
    <recommendedName>
        <fullName evidence="27">Hepatic sodium/bile acid cotransporter</fullName>
    </recommendedName>
    <alternativeName>
        <fullName evidence="29">Na(+)/bile acid cotransporter</fullName>
    </alternativeName>
    <alternativeName>
        <fullName evidence="28">Na(+)/taurocholate transport protein</fullName>
    </alternativeName>
    <alternativeName>
        <fullName evidence="30">Sodium/taurocholate cotransporting polypeptide</fullName>
    </alternativeName>
    <alternativeName>
        <fullName evidence="31">Solute carrier family 10 member 1</fullName>
    </alternativeName>
</protein>
<evidence type="ECO:0000256" key="18">
    <source>
        <dbReference type="ARBA" id="ARBA00047743"/>
    </source>
</evidence>
<dbReference type="InterPro" id="IPR002657">
    <property type="entry name" value="BilAc:Na_symport/Acr3"/>
</dbReference>
<feature type="transmembrane region" description="Helical" evidence="32">
    <location>
        <begin position="86"/>
        <end position="110"/>
    </location>
</feature>
<comment type="catalytic activity">
    <reaction evidence="25">
        <text>estrone 3-sulfate(out) + 2 Na(+)(out) = estrone 3-sulfate(in) + 2 Na(+)(in)</text>
        <dbReference type="Rhea" id="RHEA:71083"/>
        <dbReference type="ChEBI" id="CHEBI:29101"/>
        <dbReference type="ChEBI" id="CHEBI:60050"/>
    </reaction>
</comment>
<dbReference type="InterPro" id="IPR004710">
    <property type="entry name" value="Bilac:Na_transpt"/>
</dbReference>
<feature type="transmembrane region" description="Helical" evidence="32">
    <location>
        <begin position="55"/>
        <end position="74"/>
    </location>
</feature>
<reference evidence="33" key="3">
    <citation type="submission" date="2025-09" db="UniProtKB">
        <authorList>
            <consortium name="Ensembl"/>
        </authorList>
    </citation>
    <scope>IDENTIFICATION</scope>
</reference>
<dbReference type="InterPro" id="IPR038770">
    <property type="entry name" value="Na+/solute_symporter_sf"/>
</dbReference>
<comment type="catalytic activity">
    <reaction evidence="18">
        <text>taurodeoxycholate(out) + 2 Na(+)(out) = taurodeoxycholate(in) + 2 Na(+)(in)</text>
        <dbReference type="Rhea" id="RHEA:72087"/>
        <dbReference type="ChEBI" id="CHEBI:29101"/>
        <dbReference type="ChEBI" id="CHEBI:36261"/>
    </reaction>
</comment>
<evidence type="ECO:0000256" key="31">
    <source>
        <dbReference type="ARBA" id="ARBA00082917"/>
    </source>
</evidence>
<comment type="catalytic activity">
    <reaction evidence="16">
        <text>tauroallocholate(out) + 2 Na(+)(out) = tauroallocholate(in) + 2 Na(+)(in)</text>
        <dbReference type="Rhea" id="RHEA:51840"/>
        <dbReference type="ChEBI" id="CHEBI:29101"/>
        <dbReference type="ChEBI" id="CHEBI:191406"/>
    </reaction>
</comment>
<keyword evidence="8" id="KW-0915">Sodium</keyword>
<keyword evidence="10" id="KW-0406">Ion transport</keyword>
<feature type="transmembrane region" description="Helical" evidence="32">
    <location>
        <begin position="214"/>
        <end position="234"/>
    </location>
</feature>
<keyword evidence="3" id="KW-0813">Transport</keyword>
<feature type="transmembrane region" description="Helical" evidence="32">
    <location>
        <begin position="246"/>
        <end position="268"/>
    </location>
</feature>
<comment type="catalytic activity">
    <reaction evidence="21">
        <text>taurochenodeoxycholate(out) + 2 Na(+)(out) = taurochenodeoxycholate(in) + 2 Na(+)(in)</text>
        <dbReference type="Rhea" id="RHEA:71923"/>
        <dbReference type="ChEBI" id="CHEBI:9407"/>
        <dbReference type="ChEBI" id="CHEBI:29101"/>
    </reaction>
</comment>
<feature type="transmembrane region" description="Helical" evidence="32">
    <location>
        <begin position="116"/>
        <end position="134"/>
    </location>
</feature>
<evidence type="ECO:0000256" key="12">
    <source>
        <dbReference type="ARBA" id="ARBA00023180"/>
    </source>
</evidence>
<comment type="function">
    <text evidence="26">As a major transporter of conjugated bile salts from plasma into the hepatocyte, it plays a key role in the enterohepatic circulation of bile salts necessary for the solubilization and absorption of dietary fat and fat-soluble vitamins. It is strictly dependent on the extracellular presence of sodium. It exhibits broad substrate specificity and transports various bile acids, such as taurocholate, cholate, as well as non-bile acid organic compounds, such as estrone sulfate. Works collaboratively with the ileal transporter (NTCP2), the organic solute transporter (OST), and the bile salt export pump (BSEP), to ensure efficacious biological recycling of bile acids during enterohepatic circulation.</text>
</comment>
<evidence type="ECO:0000256" key="21">
    <source>
        <dbReference type="ARBA" id="ARBA00048338"/>
    </source>
</evidence>
<evidence type="ECO:0000256" key="16">
    <source>
        <dbReference type="ARBA" id="ARBA00047311"/>
    </source>
</evidence>
<evidence type="ECO:0000256" key="30">
    <source>
        <dbReference type="ARBA" id="ARBA00078029"/>
    </source>
</evidence>
<dbReference type="GO" id="GO:0005886">
    <property type="term" value="C:plasma membrane"/>
    <property type="evidence" value="ECO:0007669"/>
    <property type="project" value="UniProtKB-SubCell"/>
</dbReference>
<dbReference type="AlphaFoldDB" id="A0A671WHP5"/>
<keyword evidence="4" id="KW-1003">Cell membrane</keyword>
<feature type="transmembrane region" description="Helical" evidence="32">
    <location>
        <begin position="146"/>
        <end position="171"/>
    </location>
</feature>
<keyword evidence="12" id="KW-0325">Glycoprotein</keyword>
<comment type="catalytic activity">
    <reaction evidence="14">
        <text>glycocholate(out) + 2 Na(+)(out) = glycocholate(in) + 2 Na(+)(in)</text>
        <dbReference type="Rhea" id="RHEA:71935"/>
        <dbReference type="ChEBI" id="CHEBI:29101"/>
        <dbReference type="ChEBI" id="CHEBI:29746"/>
    </reaction>
</comment>
<dbReference type="Gene3D" id="1.20.1530.20">
    <property type="match status" value="1"/>
</dbReference>
<keyword evidence="34" id="KW-1185">Reference proteome</keyword>
<evidence type="ECO:0000256" key="11">
    <source>
        <dbReference type="ARBA" id="ARBA00023136"/>
    </source>
</evidence>
<reference evidence="33" key="2">
    <citation type="submission" date="2025-08" db="UniProtKB">
        <authorList>
            <consortium name="Ensembl"/>
        </authorList>
    </citation>
    <scope>IDENTIFICATION</scope>
</reference>
<comment type="similarity">
    <text evidence="2">Belongs to the bile acid:sodium symporter (BASS) (TC 2.A.28) family.</text>
</comment>
<keyword evidence="9" id="KW-0445">Lipid transport</keyword>
<evidence type="ECO:0000256" key="32">
    <source>
        <dbReference type="SAM" id="Phobius"/>
    </source>
</evidence>
<evidence type="ECO:0000256" key="29">
    <source>
        <dbReference type="ARBA" id="ARBA00075246"/>
    </source>
</evidence>
<evidence type="ECO:0000256" key="10">
    <source>
        <dbReference type="ARBA" id="ARBA00023065"/>
    </source>
</evidence>
<evidence type="ECO:0000256" key="9">
    <source>
        <dbReference type="ARBA" id="ARBA00023055"/>
    </source>
</evidence>
<evidence type="ECO:0000256" key="2">
    <source>
        <dbReference type="ARBA" id="ARBA00006528"/>
    </source>
</evidence>
<comment type="catalytic activity">
    <reaction evidence="20">
        <text>taurocholate(out) + 2 Na(+)(out) = taurocholate(in) + 2 Na(+)(in)</text>
        <dbReference type="Rhea" id="RHEA:71875"/>
        <dbReference type="ChEBI" id="CHEBI:29101"/>
        <dbReference type="ChEBI" id="CHEBI:36257"/>
    </reaction>
</comment>
<dbReference type="PANTHER" id="PTHR10361">
    <property type="entry name" value="SODIUM-BILE ACID COTRANSPORTER"/>
    <property type="match status" value="1"/>
</dbReference>
<evidence type="ECO:0000256" key="6">
    <source>
        <dbReference type="ARBA" id="ARBA00022847"/>
    </source>
</evidence>
<evidence type="ECO:0000256" key="15">
    <source>
        <dbReference type="ARBA" id="ARBA00034231"/>
    </source>
</evidence>
<evidence type="ECO:0000256" key="7">
    <source>
        <dbReference type="ARBA" id="ARBA00022989"/>
    </source>
</evidence>
<dbReference type="FunFam" id="1.20.1530.20:FF:000016">
    <property type="entry name" value="Solute carrier family 10 member 1"/>
    <property type="match status" value="1"/>
</dbReference>
<feature type="transmembrane region" description="Helical" evidence="32">
    <location>
        <begin position="183"/>
        <end position="202"/>
    </location>
</feature>
<proteinExistence type="inferred from homology"/>
<evidence type="ECO:0000313" key="33">
    <source>
        <dbReference type="Ensembl" id="ENSSAUP00010037527.1"/>
    </source>
</evidence>
<comment type="catalytic activity">
    <reaction evidence="19">
        <text>tauro-beta-muricholate(out) + 2 Na(+)(out) = tauro-beta-muricholate(in) + 2 Na(+)(in)</text>
        <dbReference type="Rhea" id="RHEA:72179"/>
        <dbReference type="ChEBI" id="CHEBI:29101"/>
        <dbReference type="ChEBI" id="CHEBI:133064"/>
    </reaction>
</comment>
<evidence type="ECO:0000256" key="8">
    <source>
        <dbReference type="ARBA" id="ARBA00023053"/>
    </source>
</evidence>
<evidence type="ECO:0000256" key="13">
    <source>
        <dbReference type="ARBA" id="ARBA00023201"/>
    </source>
</evidence>
<gene>
    <name evidence="33" type="primary">SLC10A1</name>
</gene>
<comment type="subcellular location">
    <subcellularLocation>
        <location evidence="1">Cell membrane</location>
        <topology evidence="1">Multi-pass membrane protein</topology>
    </subcellularLocation>
</comment>
<keyword evidence="6" id="KW-0769">Symport</keyword>